<feature type="signal peptide" evidence="1">
    <location>
        <begin position="1"/>
        <end position="23"/>
    </location>
</feature>
<feature type="chain" id="PRO_5017804816" description="Lipocalin-like domain-containing protein" evidence="1">
    <location>
        <begin position="24"/>
        <end position="146"/>
    </location>
</feature>
<keyword evidence="1" id="KW-0732">Signal</keyword>
<name>A0A3D8L3N6_9BACT</name>
<protein>
    <recommendedName>
        <fullName evidence="4">Lipocalin-like domain-containing protein</fullName>
    </recommendedName>
</protein>
<comment type="caution">
    <text evidence="2">The sequence shown here is derived from an EMBL/GenBank/DDBJ whole genome shotgun (WGS) entry which is preliminary data.</text>
</comment>
<dbReference type="PROSITE" id="PS51257">
    <property type="entry name" value="PROKAR_LIPOPROTEIN"/>
    <property type="match status" value="1"/>
</dbReference>
<dbReference type="Proteomes" id="UP000256708">
    <property type="component" value="Unassembled WGS sequence"/>
</dbReference>
<accession>A0A3D8L3N6</accession>
<organism evidence="2 3">
    <name type="scientific">Pontibacter diazotrophicus</name>
    <dbReference type="NCBI Taxonomy" id="1400979"/>
    <lineage>
        <taxon>Bacteria</taxon>
        <taxon>Pseudomonadati</taxon>
        <taxon>Bacteroidota</taxon>
        <taxon>Cytophagia</taxon>
        <taxon>Cytophagales</taxon>
        <taxon>Hymenobacteraceae</taxon>
        <taxon>Pontibacter</taxon>
    </lineage>
</organism>
<proteinExistence type="predicted"/>
<dbReference type="EMBL" id="QRGR01000035">
    <property type="protein sequence ID" value="RDV11990.1"/>
    <property type="molecule type" value="Genomic_DNA"/>
</dbReference>
<evidence type="ECO:0000313" key="3">
    <source>
        <dbReference type="Proteomes" id="UP000256708"/>
    </source>
</evidence>
<dbReference type="AlphaFoldDB" id="A0A3D8L3N6"/>
<keyword evidence="3" id="KW-1185">Reference proteome</keyword>
<sequence>MNKLRLLHFFVATLCLISFTSCDNDDDAEPSQQALLTAGEWQGASVYLNGADSTQFFSSAADFEVNELSYRFDDNSEYRQIYDPVPTILGTWEFAGTDPEAIIFDRGETYESRATIIALTPTELHLESNKWFGSQSPPIEIRFTRP</sequence>
<evidence type="ECO:0008006" key="4">
    <source>
        <dbReference type="Google" id="ProtNLM"/>
    </source>
</evidence>
<evidence type="ECO:0000256" key="1">
    <source>
        <dbReference type="SAM" id="SignalP"/>
    </source>
</evidence>
<dbReference type="OrthoDB" id="853034at2"/>
<evidence type="ECO:0000313" key="2">
    <source>
        <dbReference type="EMBL" id="RDV11990.1"/>
    </source>
</evidence>
<reference evidence="3" key="1">
    <citation type="submission" date="2018-08" db="EMBL/GenBank/DDBJ databases">
        <authorList>
            <person name="Liu Z.-W."/>
            <person name="Du Z.-J."/>
        </authorList>
    </citation>
    <scope>NUCLEOTIDE SEQUENCE [LARGE SCALE GENOMIC DNA]</scope>
    <source>
        <strain evidence="3">H4X</strain>
    </source>
</reference>
<dbReference type="RefSeq" id="WP_115567931.1">
    <property type="nucleotide sequence ID" value="NZ_QRGR01000035.1"/>
</dbReference>
<gene>
    <name evidence="2" type="ORF">DXT99_22940</name>
</gene>